<evidence type="ECO:0000256" key="8">
    <source>
        <dbReference type="HAMAP-Rule" id="MF_01217"/>
    </source>
</evidence>
<dbReference type="PANTHER" id="PTHR20863">
    <property type="entry name" value="ACYL CARRIER PROTEIN"/>
    <property type="match status" value="1"/>
</dbReference>
<dbReference type="AlphaFoldDB" id="A0A7X3G9L4"/>
<dbReference type="GO" id="GO:0016020">
    <property type="term" value="C:membrane"/>
    <property type="evidence" value="ECO:0007669"/>
    <property type="project" value="GOC"/>
</dbReference>
<comment type="pathway">
    <text evidence="8">Lipid metabolism; fatty acid biosynthesis.</text>
</comment>
<gene>
    <name evidence="8" type="primary">acpP</name>
    <name evidence="10" type="ORF">E5983_08530</name>
</gene>
<evidence type="ECO:0000313" key="10">
    <source>
        <dbReference type="EMBL" id="MVX59670.1"/>
    </source>
</evidence>
<evidence type="ECO:0000259" key="9">
    <source>
        <dbReference type="PROSITE" id="PS50075"/>
    </source>
</evidence>
<comment type="caution">
    <text evidence="10">The sequence shown here is derived from an EMBL/GenBank/DDBJ whole genome shotgun (WGS) entry which is preliminary data.</text>
</comment>
<evidence type="ECO:0000256" key="7">
    <source>
        <dbReference type="ARBA" id="ARBA00023160"/>
    </source>
</evidence>
<sequence length="71" mass="8010">MSTFEKIQAIIVEELEVQPDQVTLESSFDSLDVDSLDLFQVITAIEDEFSVEIDDEKNLTTIADLVAFVEQ</sequence>
<evidence type="ECO:0000256" key="4">
    <source>
        <dbReference type="ARBA" id="ARBA00022553"/>
    </source>
</evidence>
<keyword evidence="5 8" id="KW-0276">Fatty acid metabolism</keyword>
<evidence type="ECO:0000256" key="5">
    <source>
        <dbReference type="ARBA" id="ARBA00022832"/>
    </source>
</evidence>
<dbReference type="Pfam" id="PF00550">
    <property type="entry name" value="PP-binding"/>
    <property type="match status" value="1"/>
</dbReference>
<dbReference type="HAMAP" id="MF_01217">
    <property type="entry name" value="Acyl_carrier"/>
    <property type="match status" value="1"/>
</dbReference>
<evidence type="ECO:0000256" key="2">
    <source>
        <dbReference type="ARBA" id="ARBA00022490"/>
    </source>
</evidence>
<evidence type="ECO:0000313" key="11">
    <source>
        <dbReference type="Proteomes" id="UP000461595"/>
    </source>
</evidence>
<dbReference type="SUPFAM" id="SSF47336">
    <property type="entry name" value="ACP-like"/>
    <property type="match status" value="1"/>
</dbReference>
<dbReference type="NCBIfam" id="NF002150">
    <property type="entry name" value="PRK00982.1-4"/>
    <property type="match status" value="1"/>
</dbReference>
<dbReference type="InterPro" id="IPR036736">
    <property type="entry name" value="ACP-like_sf"/>
</dbReference>
<evidence type="ECO:0000256" key="3">
    <source>
        <dbReference type="ARBA" id="ARBA00022516"/>
    </source>
</evidence>
<organism evidence="10 11">
    <name type="scientific">Streptococcus danieliae</name>
    <dbReference type="NCBI Taxonomy" id="747656"/>
    <lineage>
        <taxon>Bacteria</taxon>
        <taxon>Bacillati</taxon>
        <taxon>Bacillota</taxon>
        <taxon>Bacilli</taxon>
        <taxon>Lactobacillales</taxon>
        <taxon>Streptococcaceae</taxon>
        <taxon>Streptococcus</taxon>
    </lineage>
</organism>
<reference evidence="10 11" key="1">
    <citation type="submission" date="2019-12" db="EMBL/GenBank/DDBJ databases">
        <title>Microbes associate with the intestines of laboratory mice.</title>
        <authorList>
            <person name="Navarre W."/>
            <person name="Wong E."/>
        </authorList>
    </citation>
    <scope>NUCLEOTIDE SEQUENCE [LARGE SCALE GENOMIC DNA]</scope>
    <source>
        <strain evidence="10 11">NM51_B2-22</strain>
    </source>
</reference>
<keyword evidence="4 8" id="KW-0597">Phosphoprotein</keyword>
<dbReference type="InterPro" id="IPR009081">
    <property type="entry name" value="PP-bd_ACP"/>
</dbReference>
<dbReference type="RefSeq" id="WP_160333417.1">
    <property type="nucleotide sequence ID" value="NZ_WSRS01000107.1"/>
</dbReference>
<name>A0A7X3G9L4_9STRE</name>
<evidence type="ECO:0000256" key="6">
    <source>
        <dbReference type="ARBA" id="ARBA00023098"/>
    </source>
</evidence>
<comment type="function">
    <text evidence="8">Carrier of the growing fatty acid chain in fatty acid biosynthesis.</text>
</comment>
<dbReference type="InterPro" id="IPR003231">
    <property type="entry name" value="ACP"/>
</dbReference>
<dbReference type="UniPathway" id="UPA00094"/>
<keyword evidence="3 8" id="KW-0444">Lipid biosynthesis</keyword>
<keyword evidence="2 8" id="KW-0963">Cytoplasm</keyword>
<dbReference type="GO" id="GO:0000035">
    <property type="term" value="F:acyl binding"/>
    <property type="evidence" value="ECO:0007669"/>
    <property type="project" value="TreeGrafter"/>
</dbReference>
<dbReference type="GO" id="GO:0000036">
    <property type="term" value="F:acyl carrier activity"/>
    <property type="evidence" value="ECO:0007669"/>
    <property type="project" value="UniProtKB-UniRule"/>
</dbReference>
<comment type="subcellular location">
    <subcellularLocation>
        <location evidence="8">Cytoplasm</location>
    </subcellularLocation>
</comment>
<dbReference type="GO" id="GO:0005829">
    <property type="term" value="C:cytosol"/>
    <property type="evidence" value="ECO:0007669"/>
    <property type="project" value="TreeGrafter"/>
</dbReference>
<dbReference type="Proteomes" id="UP000461595">
    <property type="component" value="Unassembled WGS sequence"/>
</dbReference>
<proteinExistence type="inferred from homology"/>
<dbReference type="Gene3D" id="1.10.1200.10">
    <property type="entry name" value="ACP-like"/>
    <property type="match status" value="1"/>
</dbReference>
<dbReference type="OrthoDB" id="9804551at2"/>
<dbReference type="GO" id="GO:0009245">
    <property type="term" value="P:lipid A biosynthetic process"/>
    <property type="evidence" value="ECO:0007669"/>
    <property type="project" value="TreeGrafter"/>
</dbReference>
<keyword evidence="6 8" id="KW-0443">Lipid metabolism</keyword>
<comment type="similarity">
    <text evidence="8">Belongs to the acyl carrier protein (ACP) family.</text>
</comment>
<feature type="modified residue" description="O-(pantetheine 4'-phosphoryl)serine" evidence="8">
    <location>
        <position position="35"/>
    </location>
</feature>
<dbReference type="EMBL" id="WSRS01000107">
    <property type="protein sequence ID" value="MVX59670.1"/>
    <property type="molecule type" value="Genomic_DNA"/>
</dbReference>
<comment type="PTM">
    <text evidence="8">4'-phosphopantetheine is transferred from CoA to a specific serine of apo-ACP by AcpS. This modification is essential for activity because fatty acids are bound in thioester linkage to the sulfhydryl of the prosthetic group.</text>
</comment>
<accession>A0A7X3G9L4</accession>
<keyword evidence="1 8" id="KW-0596">Phosphopantetheine</keyword>
<evidence type="ECO:0000256" key="1">
    <source>
        <dbReference type="ARBA" id="ARBA00022450"/>
    </source>
</evidence>
<dbReference type="PANTHER" id="PTHR20863:SF62">
    <property type="entry name" value="ACYL CARRIER PROTEIN"/>
    <property type="match status" value="1"/>
</dbReference>
<dbReference type="PROSITE" id="PS50075">
    <property type="entry name" value="CARRIER"/>
    <property type="match status" value="1"/>
</dbReference>
<protein>
    <recommendedName>
        <fullName evidence="8">Acyl carrier protein</fullName>
        <shortName evidence="8">ACP</shortName>
    </recommendedName>
</protein>
<feature type="domain" description="Carrier" evidence="9">
    <location>
        <begin position="1"/>
        <end position="71"/>
    </location>
</feature>
<keyword evidence="7 8" id="KW-0275">Fatty acid biosynthesis</keyword>